<dbReference type="Pfam" id="PF00821">
    <property type="entry name" value="PEPCK_GTP"/>
    <property type="match status" value="1"/>
</dbReference>
<dbReference type="SUPFAM" id="SSF53795">
    <property type="entry name" value="PEP carboxykinase-like"/>
    <property type="match status" value="1"/>
</dbReference>
<sequence length="504" mass="55842">MVYITVFNIVLTLHGHVRPNLIKVGAVLNKTLSDCELDAEFSQVFSPDITSICWNLDDIKLMPGQNSLSNSSTTISVEKLSDVTMALAVSASEQRRDRTTSCDYCAHPFEACQKIRICASPYVYKTDFIVEGYGSVPVTNGDPKWLPTRVEAFIAAQVKLMKPAEIHICNGSWSEADYLASVLERKGMLERLGAHDNVFVARTDPRDAMERRTFIVTKNSEEVQKKYVIPFAMGPIGGRYSINAVQLTDSPFVVLNMRLLTRVSSSIWDAIGNADFVRCVHSIGRPRPVTVVNKYNIWSFGSSFGENAFLGTKSLGLRLASYRGWKEGWLAMNAALIAIKGPSGKEVFGCVALPKGVGKTEIATMTPTLQGWQVQLLGDDIAWIRCGPNGKLYASAPANGLFACPDDASPDKNENIFKMLSKNAILVNCATTSKGRFHWEALEKFLEDDEKVTDWKRQEWTPEQKRSPAHMNCHYTVLTSSAPNVHPSWELSTGVPLSFHNFTA</sequence>
<dbReference type="GO" id="GO:0042594">
    <property type="term" value="P:response to starvation"/>
    <property type="evidence" value="ECO:0007669"/>
    <property type="project" value="TreeGrafter"/>
</dbReference>
<dbReference type="PANTHER" id="PTHR11561">
    <property type="entry name" value="PHOSPHOENOLPYRUVATE CARBOXYKINASE"/>
    <property type="match status" value="1"/>
</dbReference>
<evidence type="ECO:0000256" key="1">
    <source>
        <dbReference type="ARBA" id="ARBA00022793"/>
    </source>
</evidence>
<dbReference type="AlphaFoldDB" id="A0A0K0DL70"/>
<accession>A0A0K0DL70</accession>
<dbReference type="GO" id="GO:0006107">
    <property type="term" value="P:oxaloacetate metabolic process"/>
    <property type="evidence" value="ECO:0007669"/>
    <property type="project" value="TreeGrafter"/>
</dbReference>
<reference evidence="4" key="1">
    <citation type="submission" date="2012-09" db="EMBL/GenBank/DDBJ databases">
        <authorList>
            <person name="Martin A.A."/>
        </authorList>
    </citation>
    <scope>NUCLEOTIDE SEQUENCE</scope>
</reference>
<dbReference type="GO" id="GO:0030145">
    <property type="term" value="F:manganese ion binding"/>
    <property type="evidence" value="ECO:0007669"/>
    <property type="project" value="TreeGrafter"/>
</dbReference>
<dbReference type="GO" id="GO:0019543">
    <property type="term" value="P:propionate catabolic process"/>
    <property type="evidence" value="ECO:0007669"/>
    <property type="project" value="TreeGrafter"/>
</dbReference>
<evidence type="ECO:0000313" key="5">
    <source>
        <dbReference type="WBParaSite" id="ACAC_0001231701-mRNA-1"/>
    </source>
</evidence>
<dbReference type="SUPFAM" id="SSF68923">
    <property type="entry name" value="PEP carboxykinase N-terminal domain"/>
    <property type="match status" value="1"/>
</dbReference>
<dbReference type="STRING" id="6313.A0A0K0DL70"/>
<protein>
    <submittedName>
        <fullName evidence="5">Phosphoenolpyruvate carboxykinase (GTP)</fullName>
    </submittedName>
</protein>
<feature type="domain" description="Phosphoenolpyruvate carboxykinase C-terminal P-loop" evidence="2">
    <location>
        <begin position="329"/>
        <end position="499"/>
    </location>
</feature>
<dbReference type="GO" id="GO:0005829">
    <property type="term" value="C:cytosol"/>
    <property type="evidence" value="ECO:0007669"/>
    <property type="project" value="TreeGrafter"/>
</dbReference>
<dbReference type="InterPro" id="IPR035077">
    <property type="entry name" value="PEP_carboxykinase_GTP_C"/>
</dbReference>
<evidence type="ECO:0000259" key="2">
    <source>
        <dbReference type="Pfam" id="PF00821"/>
    </source>
</evidence>
<proteinExistence type="predicted"/>
<reference evidence="5" key="2">
    <citation type="submission" date="2017-02" db="UniProtKB">
        <authorList>
            <consortium name="WormBaseParasite"/>
        </authorList>
    </citation>
    <scope>IDENTIFICATION</scope>
</reference>
<dbReference type="GO" id="GO:0071333">
    <property type="term" value="P:cellular response to glucose stimulus"/>
    <property type="evidence" value="ECO:0007669"/>
    <property type="project" value="TreeGrafter"/>
</dbReference>
<feature type="domain" description="Phosphoenolpyruvate carboxykinase GTP-utilising N-terminal" evidence="3">
    <location>
        <begin position="225"/>
        <end position="324"/>
    </location>
</feature>
<evidence type="ECO:0000313" key="4">
    <source>
        <dbReference type="Proteomes" id="UP000035642"/>
    </source>
</evidence>
<dbReference type="PANTHER" id="PTHR11561:SF16">
    <property type="entry name" value="PHOSPHOENOLPYRUVATE CARBOXYKINASE (GTP)"/>
    <property type="match status" value="1"/>
</dbReference>
<evidence type="ECO:0000259" key="3">
    <source>
        <dbReference type="Pfam" id="PF17297"/>
    </source>
</evidence>
<dbReference type="InterPro" id="IPR008209">
    <property type="entry name" value="PEP_carboxykinase_GTP"/>
</dbReference>
<dbReference type="InterPro" id="IPR035078">
    <property type="entry name" value="PEP_carboxykinase_GTP_N"/>
</dbReference>
<dbReference type="GO" id="GO:0046327">
    <property type="term" value="P:glycerol biosynthetic process from pyruvate"/>
    <property type="evidence" value="ECO:0007669"/>
    <property type="project" value="TreeGrafter"/>
</dbReference>
<dbReference type="Proteomes" id="UP000035642">
    <property type="component" value="Unassembled WGS sequence"/>
</dbReference>
<dbReference type="GO" id="GO:0005525">
    <property type="term" value="F:GTP binding"/>
    <property type="evidence" value="ECO:0007669"/>
    <property type="project" value="InterPro"/>
</dbReference>
<dbReference type="Pfam" id="PF17297">
    <property type="entry name" value="PEPCK_N"/>
    <property type="match status" value="2"/>
</dbReference>
<dbReference type="GO" id="GO:0004613">
    <property type="term" value="F:phosphoenolpyruvate carboxykinase (GTP) activity"/>
    <property type="evidence" value="ECO:0007669"/>
    <property type="project" value="TreeGrafter"/>
</dbReference>
<name>A0A0K0DL70_ANGCA</name>
<dbReference type="GO" id="GO:0006094">
    <property type="term" value="P:gluconeogenesis"/>
    <property type="evidence" value="ECO:0007669"/>
    <property type="project" value="InterPro"/>
</dbReference>
<dbReference type="Gene3D" id="2.170.8.10">
    <property type="entry name" value="Phosphoenolpyruvate Carboxykinase, domain 2"/>
    <property type="match status" value="1"/>
</dbReference>
<keyword evidence="1" id="KW-0210">Decarboxylase</keyword>
<keyword evidence="1" id="KW-0456">Lyase</keyword>
<keyword evidence="4" id="KW-1185">Reference proteome</keyword>
<dbReference type="WBParaSite" id="ACAC_0001231701-mRNA-1">
    <property type="protein sequence ID" value="ACAC_0001231701-mRNA-1"/>
    <property type="gene ID" value="ACAC_0001231701"/>
</dbReference>
<dbReference type="InterPro" id="IPR008210">
    <property type="entry name" value="PEP_carboxykinase_N"/>
</dbReference>
<organism evidence="4 5">
    <name type="scientific">Angiostrongylus cantonensis</name>
    <name type="common">Rat lungworm</name>
    <dbReference type="NCBI Taxonomy" id="6313"/>
    <lineage>
        <taxon>Eukaryota</taxon>
        <taxon>Metazoa</taxon>
        <taxon>Ecdysozoa</taxon>
        <taxon>Nematoda</taxon>
        <taxon>Chromadorea</taxon>
        <taxon>Rhabditida</taxon>
        <taxon>Rhabditina</taxon>
        <taxon>Rhabditomorpha</taxon>
        <taxon>Strongyloidea</taxon>
        <taxon>Metastrongylidae</taxon>
        <taxon>Angiostrongylus</taxon>
    </lineage>
</organism>
<dbReference type="GO" id="GO:0033993">
    <property type="term" value="P:response to lipid"/>
    <property type="evidence" value="ECO:0007669"/>
    <property type="project" value="TreeGrafter"/>
</dbReference>
<feature type="domain" description="Phosphoenolpyruvate carboxykinase GTP-utilising N-terminal" evidence="3">
    <location>
        <begin position="153"/>
        <end position="223"/>
    </location>
</feature>
<dbReference type="Gene3D" id="3.40.449.10">
    <property type="entry name" value="Phosphoenolpyruvate Carboxykinase, domain 1"/>
    <property type="match status" value="1"/>
</dbReference>